<dbReference type="Proteomes" id="UP001432222">
    <property type="component" value="Chromosome"/>
</dbReference>
<evidence type="ECO:0000256" key="1">
    <source>
        <dbReference type="SAM" id="MobiDB-lite"/>
    </source>
</evidence>
<reference evidence="2" key="1">
    <citation type="submission" date="2022-10" db="EMBL/GenBank/DDBJ databases">
        <title>The complete genomes of actinobacterial strains from the NBC collection.</title>
        <authorList>
            <person name="Joergensen T.S."/>
            <person name="Alvarez Arevalo M."/>
            <person name="Sterndorff E.B."/>
            <person name="Faurdal D."/>
            <person name="Vuksanovic O."/>
            <person name="Mourched A.-S."/>
            <person name="Charusanti P."/>
            <person name="Shaw S."/>
            <person name="Blin K."/>
            <person name="Weber T."/>
        </authorList>
    </citation>
    <scope>NUCLEOTIDE SEQUENCE</scope>
    <source>
        <strain evidence="2">NBC_00222</strain>
    </source>
</reference>
<evidence type="ECO:0000313" key="3">
    <source>
        <dbReference type="Proteomes" id="UP001432222"/>
    </source>
</evidence>
<organism evidence="2 3">
    <name type="scientific">Kitasatospora purpeofusca</name>
    <dbReference type="NCBI Taxonomy" id="67352"/>
    <lineage>
        <taxon>Bacteria</taxon>
        <taxon>Bacillati</taxon>
        <taxon>Actinomycetota</taxon>
        <taxon>Actinomycetes</taxon>
        <taxon>Kitasatosporales</taxon>
        <taxon>Streptomycetaceae</taxon>
        <taxon>Kitasatospora</taxon>
    </lineage>
</organism>
<proteinExistence type="predicted"/>
<feature type="region of interest" description="Disordered" evidence="1">
    <location>
        <begin position="383"/>
        <end position="402"/>
    </location>
</feature>
<name>A0ABZ1U9Z0_9ACTN</name>
<feature type="compositionally biased region" description="Pro residues" evidence="1">
    <location>
        <begin position="388"/>
        <end position="402"/>
    </location>
</feature>
<dbReference type="RefSeq" id="WP_328958538.1">
    <property type="nucleotide sequence ID" value="NZ_CP108110.1"/>
</dbReference>
<keyword evidence="3" id="KW-1185">Reference proteome</keyword>
<protein>
    <submittedName>
        <fullName evidence="2">Uncharacterized protein</fullName>
    </submittedName>
</protein>
<evidence type="ECO:0000313" key="2">
    <source>
        <dbReference type="EMBL" id="WUQ87985.1"/>
    </source>
</evidence>
<sequence>MIKRQRSIVRRRPRFVATVATLLALLLGSTTSLALSGNLLLPFDRILVLEGRTGSKGDFFDDPEVQRLLLRHGIRVHVTAAGSQELVHGDYSRLAFLFPSGRPAANDIIARLKRDNGYSKAYNPFVSPLVLATYRDYARTLEDKGIATPQYRPDRGDEPLYYNLDLAAFLERGENHKTWNELGIQRHGTTNGNVVVAQTSHICQSNSAETFLAQVAFTRNGGQVPEDPGADDLAARIKPLLSAQGMPGVDVFAPYSSPEGRGIAPVVVVYEHQYLAYQAHYRDTRNELDTSRVLLYPTFQFITQPQFISLAPEADRLGDLLTHDRRLRERAVALGFRTIGDDTDSGEFKKYLGDRGIPAPNTRTDDTKTVMPSQEVLNRMVRKVGDCPPGPDAPAPAPGATP</sequence>
<accession>A0ABZ1U9Z0</accession>
<dbReference type="EMBL" id="CP108110">
    <property type="protein sequence ID" value="WUQ87985.1"/>
    <property type="molecule type" value="Genomic_DNA"/>
</dbReference>
<gene>
    <name evidence="2" type="ORF">OHA16_36365</name>
</gene>